<organism evidence="1 2">
    <name type="scientific">Dreissena polymorpha</name>
    <name type="common">Zebra mussel</name>
    <name type="synonym">Mytilus polymorpha</name>
    <dbReference type="NCBI Taxonomy" id="45954"/>
    <lineage>
        <taxon>Eukaryota</taxon>
        <taxon>Metazoa</taxon>
        <taxon>Spiralia</taxon>
        <taxon>Lophotrochozoa</taxon>
        <taxon>Mollusca</taxon>
        <taxon>Bivalvia</taxon>
        <taxon>Autobranchia</taxon>
        <taxon>Heteroconchia</taxon>
        <taxon>Euheterodonta</taxon>
        <taxon>Imparidentia</taxon>
        <taxon>Neoheterodontei</taxon>
        <taxon>Myida</taxon>
        <taxon>Dreissenoidea</taxon>
        <taxon>Dreissenidae</taxon>
        <taxon>Dreissena</taxon>
    </lineage>
</organism>
<name>A0A9D3Y5K5_DREPO</name>
<dbReference type="Proteomes" id="UP000828390">
    <property type="component" value="Unassembled WGS sequence"/>
</dbReference>
<evidence type="ECO:0000313" key="1">
    <source>
        <dbReference type="EMBL" id="KAH3693005.1"/>
    </source>
</evidence>
<proteinExistence type="predicted"/>
<comment type="caution">
    <text evidence="1">The sequence shown here is derived from an EMBL/GenBank/DDBJ whole genome shotgun (WGS) entry which is preliminary data.</text>
</comment>
<dbReference type="AlphaFoldDB" id="A0A9D3Y5K5"/>
<evidence type="ECO:0000313" key="2">
    <source>
        <dbReference type="Proteomes" id="UP000828390"/>
    </source>
</evidence>
<dbReference type="EMBL" id="JAIWYP010000018">
    <property type="protein sequence ID" value="KAH3693005.1"/>
    <property type="molecule type" value="Genomic_DNA"/>
</dbReference>
<accession>A0A9D3Y5K5</accession>
<protein>
    <submittedName>
        <fullName evidence="1">Uncharacterized protein</fullName>
    </submittedName>
</protein>
<sequence length="65" mass="7225">MLMPFDKTTSVHALLLSRISILCKETGYIGEPYPANEIAILRLEYPAFLSRYNCPVCLFIAATSG</sequence>
<reference evidence="1" key="1">
    <citation type="journal article" date="2019" name="bioRxiv">
        <title>The Genome of the Zebra Mussel, Dreissena polymorpha: A Resource for Invasive Species Research.</title>
        <authorList>
            <person name="McCartney M.A."/>
            <person name="Auch B."/>
            <person name="Kono T."/>
            <person name="Mallez S."/>
            <person name="Zhang Y."/>
            <person name="Obille A."/>
            <person name="Becker A."/>
            <person name="Abrahante J.E."/>
            <person name="Garbe J."/>
            <person name="Badalamenti J.P."/>
            <person name="Herman A."/>
            <person name="Mangelson H."/>
            <person name="Liachko I."/>
            <person name="Sullivan S."/>
            <person name="Sone E.D."/>
            <person name="Koren S."/>
            <person name="Silverstein K.A.T."/>
            <person name="Beckman K.B."/>
            <person name="Gohl D.M."/>
        </authorList>
    </citation>
    <scope>NUCLEOTIDE SEQUENCE</scope>
    <source>
        <strain evidence="1">Duluth1</strain>
        <tissue evidence="1">Whole animal</tissue>
    </source>
</reference>
<reference evidence="1" key="2">
    <citation type="submission" date="2020-11" db="EMBL/GenBank/DDBJ databases">
        <authorList>
            <person name="McCartney M.A."/>
            <person name="Auch B."/>
            <person name="Kono T."/>
            <person name="Mallez S."/>
            <person name="Becker A."/>
            <person name="Gohl D.M."/>
            <person name="Silverstein K.A.T."/>
            <person name="Koren S."/>
            <person name="Bechman K.B."/>
            <person name="Herman A."/>
            <person name="Abrahante J.E."/>
            <person name="Garbe J."/>
        </authorList>
    </citation>
    <scope>NUCLEOTIDE SEQUENCE</scope>
    <source>
        <strain evidence="1">Duluth1</strain>
        <tissue evidence="1">Whole animal</tissue>
    </source>
</reference>
<gene>
    <name evidence="1" type="ORF">DPMN_193342</name>
</gene>
<keyword evidence="2" id="KW-1185">Reference proteome</keyword>